<accession>G0UPQ1</accession>
<feature type="region of interest" description="Disordered" evidence="1">
    <location>
        <begin position="19"/>
        <end position="38"/>
    </location>
</feature>
<dbReference type="VEuPathDB" id="TriTrypDB:TcIL3000_7_1700"/>
<evidence type="ECO:0000256" key="1">
    <source>
        <dbReference type="SAM" id="MobiDB-lite"/>
    </source>
</evidence>
<sequence>MDDSLVSDAKALLDAFEKGSVSVPGDEKDTAGAAPASGSLEEKLGELLGALRRNDSDVWEGKPVQEDLGIRFDFQRSQERKEQLPEISGRVPDSAKASLDSLMEKYIDAIREVRSAEAADAH</sequence>
<reference evidence="2" key="1">
    <citation type="journal article" date="2012" name="Proc. Natl. Acad. Sci. U.S.A.">
        <title>Antigenic diversity is generated by distinct evolutionary mechanisms in African trypanosome species.</title>
        <authorList>
            <person name="Jackson A.P."/>
            <person name="Berry A."/>
            <person name="Aslett M."/>
            <person name="Allison H.C."/>
            <person name="Burton P."/>
            <person name="Vavrova-Anderson J."/>
            <person name="Brown R."/>
            <person name="Browne H."/>
            <person name="Corton N."/>
            <person name="Hauser H."/>
            <person name="Gamble J."/>
            <person name="Gilderthorp R."/>
            <person name="Marcello L."/>
            <person name="McQuillan J."/>
            <person name="Otto T.D."/>
            <person name="Quail M.A."/>
            <person name="Sanders M.J."/>
            <person name="van Tonder A."/>
            <person name="Ginger M.L."/>
            <person name="Field M.C."/>
            <person name="Barry J.D."/>
            <person name="Hertz-Fowler C."/>
            <person name="Berriman M."/>
        </authorList>
    </citation>
    <scope>NUCLEOTIDE SEQUENCE</scope>
    <source>
        <strain evidence="2">IL3000</strain>
    </source>
</reference>
<protein>
    <submittedName>
        <fullName evidence="2">Uncharacterized protein</fullName>
    </submittedName>
</protein>
<gene>
    <name evidence="2" type="ORF">TCIL3000_7_1700</name>
</gene>
<organism evidence="2">
    <name type="scientific">Trypanosoma congolense (strain IL3000)</name>
    <dbReference type="NCBI Taxonomy" id="1068625"/>
    <lineage>
        <taxon>Eukaryota</taxon>
        <taxon>Discoba</taxon>
        <taxon>Euglenozoa</taxon>
        <taxon>Kinetoplastea</taxon>
        <taxon>Metakinetoplastina</taxon>
        <taxon>Trypanosomatida</taxon>
        <taxon>Trypanosomatidae</taxon>
        <taxon>Trypanosoma</taxon>
        <taxon>Nannomonas</taxon>
    </lineage>
</organism>
<dbReference type="AlphaFoldDB" id="G0UPQ1"/>
<dbReference type="EMBL" id="HE575320">
    <property type="protein sequence ID" value="CCC91362.1"/>
    <property type="molecule type" value="Genomic_DNA"/>
</dbReference>
<name>G0UPQ1_TRYCI</name>
<evidence type="ECO:0000313" key="2">
    <source>
        <dbReference type="EMBL" id="CCC91362.1"/>
    </source>
</evidence>
<proteinExistence type="predicted"/>